<keyword evidence="1" id="KW-0472">Membrane</keyword>
<name>K9W754_9CYAN</name>
<keyword evidence="3" id="KW-1185">Reference proteome</keyword>
<dbReference type="HOGENOM" id="CLU_2648391_0_0_3"/>
<organism evidence="2 3">
    <name type="scientific">Crinalium epipsammum PCC 9333</name>
    <dbReference type="NCBI Taxonomy" id="1173022"/>
    <lineage>
        <taxon>Bacteria</taxon>
        <taxon>Bacillati</taxon>
        <taxon>Cyanobacteriota</taxon>
        <taxon>Cyanophyceae</taxon>
        <taxon>Gomontiellales</taxon>
        <taxon>Gomontiellaceae</taxon>
        <taxon>Crinalium</taxon>
    </lineage>
</organism>
<dbReference type="EMBL" id="CP003623">
    <property type="protein sequence ID" value="AFZ15582.1"/>
    <property type="molecule type" value="Genomic_DNA"/>
</dbReference>
<feature type="transmembrane region" description="Helical" evidence="1">
    <location>
        <begin position="12"/>
        <end position="40"/>
    </location>
</feature>
<feature type="transmembrane region" description="Helical" evidence="1">
    <location>
        <begin position="46"/>
        <end position="69"/>
    </location>
</feature>
<geneLocation type="plasmid" evidence="2 3">
    <name>pCRI9333.03</name>
</geneLocation>
<evidence type="ECO:0000313" key="3">
    <source>
        <dbReference type="Proteomes" id="UP000010472"/>
    </source>
</evidence>
<dbReference type="Proteomes" id="UP000010472">
    <property type="component" value="Plasmid pCRI9333.03"/>
</dbReference>
<proteinExistence type="predicted"/>
<gene>
    <name evidence="2" type="ORF">Cri9333_4814</name>
</gene>
<dbReference type="KEGG" id="cep:Cri9333_4814"/>
<dbReference type="AlphaFoldDB" id="K9W754"/>
<keyword evidence="1" id="KW-0812">Transmembrane</keyword>
<evidence type="ECO:0000256" key="1">
    <source>
        <dbReference type="SAM" id="Phobius"/>
    </source>
</evidence>
<keyword evidence="2" id="KW-0614">Plasmid</keyword>
<keyword evidence="1" id="KW-1133">Transmembrane helix</keyword>
<accession>K9W754</accession>
<reference evidence="2 3" key="1">
    <citation type="submission" date="2012-06" db="EMBL/GenBank/DDBJ databases">
        <title>Finished plasmid 3 of genome of Crinalium epipsammum PCC 9333.</title>
        <authorList>
            <consortium name="US DOE Joint Genome Institute"/>
            <person name="Gugger M."/>
            <person name="Coursin T."/>
            <person name="Rippka R."/>
            <person name="Tandeau De Marsac N."/>
            <person name="Huntemann M."/>
            <person name="Wei C.-L."/>
            <person name="Han J."/>
            <person name="Detter J.C."/>
            <person name="Han C."/>
            <person name="Tapia R."/>
            <person name="Davenport K."/>
            <person name="Daligault H."/>
            <person name="Erkkila T."/>
            <person name="Gu W."/>
            <person name="Munk A.C.C."/>
            <person name="Teshima H."/>
            <person name="Xu Y."/>
            <person name="Chain P."/>
            <person name="Chen A."/>
            <person name="Krypides N."/>
            <person name="Mavromatis K."/>
            <person name="Markowitz V."/>
            <person name="Szeto E."/>
            <person name="Ivanova N."/>
            <person name="Mikhailova N."/>
            <person name="Ovchinnikova G."/>
            <person name="Pagani I."/>
            <person name="Pati A."/>
            <person name="Goodwin L."/>
            <person name="Peters L."/>
            <person name="Pitluck S."/>
            <person name="Woyke T."/>
            <person name="Kerfeld C."/>
        </authorList>
    </citation>
    <scope>NUCLEOTIDE SEQUENCE [LARGE SCALE GENOMIC DNA]</scope>
    <source>
        <strain evidence="2 3">PCC 9333</strain>
        <plasmid evidence="3">Plasmid pCRI9333.03</plasmid>
    </source>
</reference>
<evidence type="ECO:0000313" key="2">
    <source>
        <dbReference type="EMBL" id="AFZ15582.1"/>
    </source>
</evidence>
<protein>
    <submittedName>
        <fullName evidence="2">Uncharacterized protein</fullName>
    </submittedName>
</protein>
<sequence length="76" mass="8565">MRQNSKSDALSCLTSCSFILLIFFLWVVLPLIFLLAYIASMGSLEIGFLVLLEVVGNLGALALWLRLFAPQNNRRY</sequence>